<name>A0A0J7K2U3_LASNI</name>
<dbReference type="AlphaFoldDB" id="A0A0J7K2U3"/>
<feature type="non-terminal residue" evidence="1">
    <location>
        <position position="247"/>
    </location>
</feature>
<sequence>MDSFTTRGLQICITHMGKLKDEVGSLYTFISGALPFRKGAIRISNSFPSFIGGCVKKARLEVDSVTVGDPGQSELLRPHVCLEDIARTAVVPISFAEGAGFHLQTFLAGWLSRSGFLRDVPSIPSSLPLFCSSMRHVSLVREKCGINIWMGIIGDHLIGPYMLPPRLNGPIYVRFLEEQEFGERWIGRTGPVQWPPRSPDLTPLEFFLWGYLKSLVYDTPIKSEEDLMARIMAACEVTQAMPNILAQ</sequence>
<evidence type="ECO:0000313" key="2">
    <source>
        <dbReference type="Proteomes" id="UP000036403"/>
    </source>
</evidence>
<dbReference type="InterPro" id="IPR036397">
    <property type="entry name" value="RNaseH_sf"/>
</dbReference>
<dbReference type="PANTHER" id="PTHR47326">
    <property type="entry name" value="TRANSPOSABLE ELEMENT TC3 TRANSPOSASE-LIKE PROTEIN"/>
    <property type="match status" value="1"/>
</dbReference>
<dbReference type="PaxDb" id="67767-A0A0J7K2U3"/>
<organism evidence="1 2">
    <name type="scientific">Lasius niger</name>
    <name type="common">Black garden ant</name>
    <dbReference type="NCBI Taxonomy" id="67767"/>
    <lineage>
        <taxon>Eukaryota</taxon>
        <taxon>Metazoa</taxon>
        <taxon>Ecdysozoa</taxon>
        <taxon>Arthropoda</taxon>
        <taxon>Hexapoda</taxon>
        <taxon>Insecta</taxon>
        <taxon>Pterygota</taxon>
        <taxon>Neoptera</taxon>
        <taxon>Endopterygota</taxon>
        <taxon>Hymenoptera</taxon>
        <taxon>Apocrita</taxon>
        <taxon>Aculeata</taxon>
        <taxon>Formicoidea</taxon>
        <taxon>Formicidae</taxon>
        <taxon>Formicinae</taxon>
        <taxon>Lasius</taxon>
        <taxon>Lasius</taxon>
    </lineage>
</organism>
<dbReference type="GO" id="GO:0003676">
    <property type="term" value="F:nucleic acid binding"/>
    <property type="evidence" value="ECO:0007669"/>
    <property type="project" value="InterPro"/>
</dbReference>
<dbReference type="OrthoDB" id="9986793at2759"/>
<dbReference type="EMBL" id="LBMM01015913">
    <property type="protein sequence ID" value="KMQ84622.1"/>
    <property type="molecule type" value="Genomic_DNA"/>
</dbReference>
<dbReference type="STRING" id="67767.A0A0J7K2U3"/>
<protein>
    <submittedName>
        <fullName evidence="1">Uncharacterized protein</fullName>
    </submittedName>
</protein>
<accession>A0A0J7K2U3</accession>
<proteinExistence type="predicted"/>
<dbReference type="Proteomes" id="UP000036403">
    <property type="component" value="Unassembled WGS sequence"/>
</dbReference>
<gene>
    <name evidence="1" type="ORF">RF55_17439</name>
</gene>
<evidence type="ECO:0000313" key="1">
    <source>
        <dbReference type="EMBL" id="KMQ84622.1"/>
    </source>
</evidence>
<reference evidence="1 2" key="1">
    <citation type="submission" date="2015-04" db="EMBL/GenBank/DDBJ databases">
        <title>Lasius niger genome sequencing.</title>
        <authorList>
            <person name="Konorov E.A."/>
            <person name="Nikitin M.A."/>
            <person name="Kirill M.V."/>
            <person name="Chang P."/>
        </authorList>
    </citation>
    <scope>NUCLEOTIDE SEQUENCE [LARGE SCALE GENOMIC DNA]</scope>
    <source>
        <tissue evidence="1">Whole</tissue>
    </source>
</reference>
<dbReference type="PANTHER" id="PTHR47326:SF1">
    <property type="entry name" value="HTH PSQ-TYPE DOMAIN-CONTAINING PROTEIN"/>
    <property type="match status" value="1"/>
</dbReference>
<keyword evidence="2" id="KW-1185">Reference proteome</keyword>
<dbReference type="Gene3D" id="3.30.420.10">
    <property type="entry name" value="Ribonuclease H-like superfamily/Ribonuclease H"/>
    <property type="match status" value="1"/>
</dbReference>
<comment type="caution">
    <text evidence="1">The sequence shown here is derived from an EMBL/GenBank/DDBJ whole genome shotgun (WGS) entry which is preliminary data.</text>
</comment>